<organism evidence="1 2">
    <name type="scientific">Neptunomonas japonica JAMM 1380</name>
    <dbReference type="NCBI Taxonomy" id="1441457"/>
    <lineage>
        <taxon>Bacteria</taxon>
        <taxon>Pseudomonadati</taxon>
        <taxon>Pseudomonadota</taxon>
        <taxon>Gammaproteobacteria</taxon>
        <taxon>Oceanospirillales</taxon>
        <taxon>Oceanospirillaceae</taxon>
        <taxon>Neptunomonas</taxon>
    </lineage>
</organism>
<evidence type="ECO:0000313" key="2">
    <source>
        <dbReference type="Proteomes" id="UP000595332"/>
    </source>
</evidence>
<dbReference type="EMBL" id="AP014546">
    <property type="protein sequence ID" value="BBB31182.1"/>
    <property type="molecule type" value="Genomic_DNA"/>
</dbReference>
<protein>
    <submittedName>
        <fullName evidence="1">Acetyltransferase</fullName>
    </submittedName>
</protein>
<sequence length="352" mass="40756">MENLSYVPFSSINLDDSFFSTLKSDYSEFTAWFDKKARVGEHAYVLRTDTGAIEGFMYLKPELGEVLDIDPALPNGKHLKVGTFKFDSHGTRRGERFIKKVFDHAMSEEVDDVYVTVFDKHEYLLHLFALYGFEKVSVKTTQNGQESVLVKNMTSYKGDILKDYPRMNSEGVNKYLLSIQPEYHTRMLPDSILNNESHDLIKDISHSNSIHKIYICAMNDTALFKSGDLLAIYRTNDYKGPARFRSVITSIGVVEQYKSIFEFSSLQDFKDYCSSYSVFSDQELTDIFNNKKYIHIIKFTYNTAMQKRTIRDKLIKEVGLKEKDYWGVMKLTDNQFKHIISLGDINESFIIN</sequence>
<dbReference type="Proteomes" id="UP000595332">
    <property type="component" value="Chromosome"/>
</dbReference>
<dbReference type="GO" id="GO:0016740">
    <property type="term" value="F:transferase activity"/>
    <property type="evidence" value="ECO:0007669"/>
    <property type="project" value="UniProtKB-KW"/>
</dbReference>
<dbReference type="RefSeq" id="WP_201348301.1">
    <property type="nucleotide sequence ID" value="NZ_AP014546.1"/>
</dbReference>
<reference evidence="1 2" key="1">
    <citation type="journal article" date="2008" name="Int. J. Syst. Evol. Microbiol.">
        <title>Neptunomonas japonica sp. nov., an Osedax japonicus symbiont-like bacterium isolated from sediment adjacent to sperm whale carcasses off Kagoshima, Japan.</title>
        <authorList>
            <person name="Miyazaki M."/>
            <person name="Nogi Y."/>
            <person name="Fujiwara Y."/>
            <person name="Kawato M."/>
            <person name="Kubokawa K."/>
            <person name="Horikoshi K."/>
        </authorList>
    </citation>
    <scope>NUCLEOTIDE SEQUENCE [LARGE SCALE GENOMIC DNA]</scope>
    <source>
        <strain evidence="1 2">JAMM 1380</strain>
    </source>
</reference>
<name>A0A7R6PRA7_9GAMM</name>
<gene>
    <name evidence="1" type="ORF">NEJAP_3244</name>
</gene>
<accession>A0A7R6PRA7</accession>
<dbReference type="KEGG" id="njp:NEJAP_3244"/>
<dbReference type="AlphaFoldDB" id="A0A7R6PRA7"/>
<evidence type="ECO:0000313" key="1">
    <source>
        <dbReference type="EMBL" id="BBB31182.1"/>
    </source>
</evidence>
<keyword evidence="1" id="KW-0808">Transferase</keyword>
<proteinExistence type="predicted"/>
<keyword evidence="2" id="KW-1185">Reference proteome</keyword>